<evidence type="ECO:0000313" key="2">
    <source>
        <dbReference type="Proteomes" id="UP000018948"/>
    </source>
</evidence>
<name>W2Y778_PHYNI</name>
<reference evidence="1 2" key="1">
    <citation type="submission" date="2013-11" db="EMBL/GenBank/DDBJ databases">
        <title>The Genome Sequence of Phytophthora parasitica P10297.</title>
        <authorList>
            <consortium name="The Broad Institute Genomics Platform"/>
            <person name="Russ C."/>
            <person name="Tyler B."/>
            <person name="Panabieres F."/>
            <person name="Shan W."/>
            <person name="Tripathy S."/>
            <person name="Grunwald N."/>
            <person name="Machado M."/>
            <person name="Johnson C.S."/>
            <person name="Walker B."/>
            <person name="Young S.K."/>
            <person name="Zeng Q."/>
            <person name="Gargeya S."/>
            <person name="Fitzgerald M."/>
            <person name="Haas B."/>
            <person name="Abouelleil A."/>
            <person name="Allen A.W."/>
            <person name="Alvarado L."/>
            <person name="Arachchi H.M."/>
            <person name="Berlin A.M."/>
            <person name="Chapman S.B."/>
            <person name="Gainer-Dewar J."/>
            <person name="Goldberg J."/>
            <person name="Griggs A."/>
            <person name="Gujja S."/>
            <person name="Hansen M."/>
            <person name="Howarth C."/>
            <person name="Imamovic A."/>
            <person name="Ireland A."/>
            <person name="Larimer J."/>
            <person name="McCowan C."/>
            <person name="Murphy C."/>
            <person name="Pearson M."/>
            <person name="Poon T.W."/>
            <person name="Priest M."/>
            <person name="Roberts A."/>
            <person name="Saif S."/>
            <person name="Shea T."/>
            <person name="Sisk P."/>
            <person name="Sykes S."/>
            <person name="Wortman J."/>
            <person name="Nusbaum C."/>
            <person name="Birren B."/>
        </authorList>
    </citation>
    <scope>NUCLEOTIDE SEQUENCE [LARGE SCALE GENOMIC DNA]</scope>
    <source>
        <strain evidence="1 2">P10297</strain>
    </source>
</reference>
<dbReference type="AlphaFoldDB" id="W2Y778"/>
<dbReference type="Proteomes" id="UP000018948">
    <property type="component" value="Unassembled WGS sequence"/>
</dbReference>
<dbReference type="EMBL" id="ANIY01004257">
    <property type="protein sequence ID" value="ETP30572.1"/>
    <property type="molecule type" value="Genomic_DNA"/>
</dbReference>
<accession>W2Y778</accession>
<sequence>MAFGRGEHVRYSLKSTMWVGWEAAWKPDARFIKYEERVEAAQLSRTDGSIDTSTGTFALLASYEFLGDLARLEHGW</sequence>
<gene>
    <name evidence="1" type="ORF">F442_20472</name>
</gene>
<organism evidence="1 2">
    <name type="scientific">Phytophthora nicotianae P10297</name>
    <dbReference type="NCBI Taxonomy" id="1317064"/>
    <lineage>
        <taxon>Eukaryota</taxon>
        <taxon>Sar</taxon>
        <taxon>Stramenopiles</taxon>
        <taxon>Oomycota</taxon>
        <taxon>Peronosporomycetes</taxon>
        <taxon>Peronosporales</taxon>
        <taxon>Peronosporaceae</taxon>
        <taxon>Phytophthora</taxon>
    </lineage>
</organism>
<comment type="caution">
    <text evidence="1">The sequence shown here is derived from an EMBL/GenBank/DDBJ whole genome shotgun (WGS) entry which is preliminary data.</text>
</comment>
<evidence type="ECO:0000313" key="1">
    <source>
        <dbReference type="EMBL" id="ETP30572.1"/>
    </source>
</evidence>
<protein>
    <submittedName>
        <fullName evidence="1">Uncharacterized protein</fullName>
    </submittedName>
</protein>
<proteinExistence type="predicted"/>